<keyword evidence="13 19" id="KW-0472">Membrane</keyword>
<dbReference type="Proteomes" id="UP000263753">
    <property type="component" value="Chromosome"/>
</dbReference>
<dbReference type="GO" id="GO:0008818">
    <property type="term" value="F:cobalamin 5'-phosphate synthase activity"/>
    <property type="evidence" value="ECO:0007669"/>
    <property type="project" value="UniProtKB-UniRule"/>
</dbReference>
<dbReference type="UniPathway" id="UPA00148">
    <property type="reaction ID" value="UER00238"/>
</dbReference>
<comment type="cofactor">
    <cofactor evidence="1 19">
        <name>Mg(2+)</name>
        <dbReference type="ChEBI" id="CHEBI:18420"/>
    </cofactor>
</comment>
<sequence>MTPFLIALQFLTVFPVQLKQMPSHRQNGRSLLFYPVIGLLIGLLLFAVASVLYALPVVLLTTIILVLWIWLTGGLHLDGLADTADAWVGGFGDKERTLKIMKDPACGPIGVLSLLIICLLKWSALYLLLQKQFYTALILFPVLGRLAPLFLFLTTDYVRKQGLGSSIAEYIPKYWAMLIFTVSLLACGFFVWSGLLTAVVFIATLIYLRFKFIQRIGGITGDTVGAAIEITEMSSLLAFVIGSIYFTAKQII</sequence>
<reference evidence="21" key="1">
    <citation type="submission" date="2018-09" db="EMBL/GenBank/DDBJ databases">
        <title>The complete genome of Acinetobacter sp. strain WCHAc010005.</title>
        <authorList>
            <person name="Hu Y."/>
            <person name="Long H."/>
            <person name="Feng Y."/>
            <person name="Zong Z."/>
        </authorList>
    </citation>
    <scope>NUCLEOTIDE SEQUENCE [LARGE SCALE GENOMIC DNA]</scope>
    <source>
        <strain evidence="21">WCHAc010005</strain>
    </source>
</reference>
<evidence type="ECO:0000256" key="7">
    <source>
        <dbReference type="ARBA" id="ARBA00022475"/>
    </source>
</evidence>
<comment type="function">
    <text evidence="14 19">Joins adenosylcobinamide-GDP and alpha-ribazole to generate adenosylcobalamin (Ado-cobalamin). Also synthesizes adenosylcobalamin 5'-phosphate from adenosylcobinamide-GDP and alpha-ribazole 5'-phosphate.</text>
</comment>
<comment type="similarity">
    <text evidence="4 19">Belongs to the CobS family.</text>
</comment>
<evidence type="ECO:0000256" key="17">
    <source>
        <dbReference type="ARBA" id="ARBA00048623"/>
    </source>
</evidence>
<evidence type="ECO:0000313" key="20">
    <source>
        <dbReference type="EMBL" id="AXY56675.1"/>
    </source>
</evidence>
<evidence type="ECO:0000256" key="2">
    <source>
        <dbReference type="ARBA" id="ARBA00004651"/>
    </source>
</evidence>
<dbReference type="NCBIfam" id="TIGR00317">
    <property type="entry name" value="cobS"/>
    <property type="match status" value="1"/>
</dbReference>
<dbReference type="PANTHER" id="PTHR34148:SF1">
    <property type="entry name" value="ADENOSYLCOBINAMIDE-GDP RIBAZOLETRANSFERASE"/>
    <property type="match status" value="1"/>
</dbReference>
<dbReference type="EMBL" id="CP032134">
    <property type="protein sequence ID" value="AXY56675.1"/>
    <property type="molecule type" value="Genomic_DNA"/>
</dbReference>
<proteinExistence type="inferred from homology"/>
<dbReference type="KEGG" id="achi:CDG60_08915"/>
<evidence type="ECO:0000256" key="8">
    <source>
        <dbReference type="ARBA" id="ARBA00022573"/>
    </source>
</evidence>
<feature type="transmembrane region" description="Helical" evidence="19">
    <location>
        <begin position="136"/>
        <end position="154"/>
    </location>
</feature>
<feature type="transmembrane region" description="Helical" evidence="19">
    <location>
        <begin position="53"/>
        <end position="71"/>
    </location>
</feature>
<evidence type="ECO:0000256" key="13">
    <source>
        <dbReference type="ARBA" id="ARBA00023136"/>
    </source>
</evidence>
<evidence type="ECO:0000256" key="4">
    <source>
        <dbReference type="ARBA" id="ARBA00010561"/>
    </source>
</evidence>
<evidence type="ECO:0000256" key="6">
    <source>
        <dbReference type="ARBA" id="ARBA00015850"/>
    </source>
</evidence>
<accession>A0A3B7LXE7</accession>
<comment type="pathway">
    <text evidence="3 19">Cofactor biosynthesis; adenosylcobalamin biosynthesis; adenosylcobalamin from cob(II)yrinate a,c-diamide: step 7/7.</text>
</comment>
<evidence type="ECO:0000256" key="12">
    <source>
        <dbReference type="ARBA" id="ARBA00022989"/>
    </source>
</evidence>
<dbReference type="EC" id="2.7.8.26" evidence="5 19"/>
<organism evidence="20 21">
    <name type="scientific">Acinetobacter chinensis</name>
    <dbReference type="NCBI Taxonomy" id="2004650"/>
    <lineage>
        <taxon>Bacteria</taxon>
        <taxon>Pseudomonadati</taxon>
        <taxon>Pseudomonadota</taxon>
        <taxon>Gammaproteobacteria</taxon>
        <taxon>Moraxellales</taxon>
        <taxon>Moraxellaceae</taxon>
        <taxon>Acinetobacter</taxon>
    </lineage>
</organism>
<evidence type="ECO:0000256" key="10">
    <source>
        <dbReference type="ARBA" id="ARBA00022692"/>
    </source>
</evidence>
<feature type="transmembrane region" description="Helical" evidence="19">
    <location>
        <begin position="28"/>
        <end position="46"/>
    </location>
</feature>
<dbReference type="GO" id="GO:0005886">
    <property type="term" value="C:plasma membrane"/>
    <property type="evidence" value="ECO:0007669"/>
    <property type="project" value="UniProtKB-SubCell"/>
</dbReference>
<gene>
    <name evidence="19" type="primary">cobS</name>
    <name evidence="20" type="ORF">CDG60_08915</name>
</gene>
<feature type="transmembrane region" description="Helical" evidence="19">
    <location>
        <begin position="174"/>
        <end position="207"/>
    </location>
</feature>
<comment type="catalytic activity">
    <reaction evidence="17 19">
        <text>alpha-ribazole + adenosylcob(III)inamide-GDP = adenosylcob(III)alamin + GMP + H(+)</text>
        <dbReference type="Rhea" id="RHEA:16049"/>
        <dbReference type="ChEBI" id="CHEBI:10329"/>
        <dbReference type="ChEBI" id="CHEBI:15378"/>
        <dbReference type="ChEBI" id="CHEBI:18408"/>
        <dbReference type="ChEBI" id="CHEBI:58115"/>
        <dbReference type="ChEBI" id="CHEBI:60487"/>
        <dbReference type="EC" id="2.7.8.26"/>
    </reaction>
</comment>
<keyword evidence="7 19" id="KW-1003">Cell membrane</keyword>
<evidence type="ECO:0000256" key="3">
    <source>
        <dbReference type="ARBA" id="ARBA00004663"/>
    </source>
</evidence>
<dbReference type="RefSeq" id="WP_087514007.1">
    <property type="nucleotide sequence ID" value="NZ_CP032134.1"/>
</dbReference>
<dbReference type="PANTHER" id="PTHR34148">
    <property type="entry name" value="ADENOSYLCOBINAMIDE-GDP RIBAZOLETRANSFERASE"/>
    <property type="match status" value="1"/>
</dbReference>
<comment type="catalytic activity">
    <reaction evidence="18 19">
        <text>alpha-ribazole 5'-phosphate + adenosylcob(III)inamide-GDP = adenosylcob(III)alamin 5'-phosphate + GMP + H(+)</text>
        <dbReference type="Rhea" id="RHEA:23560"/>
        <dbReference type="ChEBI" id="CHEBI:15378"/>
        <dbReference type="ChEBI" id="CHEBI:57918"/>
        <dbReference type="ChEBI" id="CHEBI:58115"/>
        <dbReference type="ChEBI" id="CHEBI:60487"/>
        <dbReference type="ChEBI" id="CHEBI:60493"/>
        <dbReference type="EC" id="2.7.8.26"/>
    </reaction>
</comment>
<dbReference type="AlphaFoldDB" id="A0A3B7LXE7"/>
<dbReference type="GO" id="GO:0051073">
    <property type="term" value="F:adenosylcobinamide-GDP ribazoletransferase activity"/>
    <property type="evidence" value="ECO:0007669"/>
    <property type="project" value="UniProtKB-UniRule"/>
</dbReference>
<evidence type="ECO:0000313" key="21">
    <source>
        <dbReference type="Proteomes" id="UP000263753"/>
    </source>
</evidence>
<protein>
    <recommendedName>
        <fullName evidence="6 19">Adenosylcobinamide-GDP ribazoletransferase</fullName>
        <ecNumber evidence="5 19">2.7.8.26</ecNumber>
    </recommendedName>
    <alternativeName>
        <fullName evidence="16 19">Cobalamin synthase</fullName>
    </alternativeName>
    <alternativeName>
        <fullName evidence="15 19">Cobalamin-5'-phosphate synthase</fullName>
    </alternativeName>
</protein>
<name>A0A3B7LXE7_9GAMM</name>
<keyword evidence="8 19" id="KW-0169">Cobalamin biosynthesis</keyword>
<keyword evidence="12 19" id="KW-1133">Transmembrane helix</keyword>
<dbReference type="HAMAP" id="MF_00719">
    <property type="entry name" value="CobS"/>
    <property type="match status" value="1"/>
</dbReference>
<evidence type="ECO:0000256" key="15">
    <source>
        <dbReference type="ARBA" id="ARBA00032605"/>
    </source>
</evidence>
<evidence type="ECO:0000256" key="14">
    <source>
        <dbReference type="ARBA" id="ARBA00025228"/>
    </source>
</evidence>
<keyword evidence="11 19" id="KW-0460">Magnesium</keyword>
<comment type="subcellular location">
    <subcellularLocation>
        <location evidence="2 19">Cell membrane</location>
        <topology evidence="2 19">Multi-pass membrane protein</topology>
    </subcellularLocation>
</comment>
<evidence type="ECO:0000256" key="19">
    <source>
        <dbReference type="HAMAP-Rule" id="MF_00719"/>
    </source>
</evidence>
<evidence type="ECO:0000256" key="5">
    <source>
        <dbReference type="ARBA" id="ARBA00013200"/>
    </source>
</evidence>
<dbReference type="NCBIfam" id="NF001278">
    <property type="entry name" value="PRK00235.1-5"/>
    <property type="match status" value="1"/>
</dbReference>
<dbReference type="InterPro" id="IPR003805">
    <property type="entry name" value="CobS"/>
</dbReference>
<feature type="transmembrane region" description="Helical" evidence="19">
    <location>
        <begin position="109"/>
        <end position="129"/>
    </location>
</feature>
<evidence type="ECO:0000256" key="1">
    <source>
        <dbReference type="ARBA" id="ARBA00001946"/>
    </source>
</evidence>
<keyword evidence="10 19" id="KW-0812">Transmembrane</keyword>
<evidence type="ECO:0000256" key="16">
    <source>
        <dbReference type="ARBA" id="ARBA00032853"/>
    </source>
</evidence>
<evidence type="ECO:0000256" key="11">
    <source>
        <dbReference type="ARBA" id="ARBA00022842"/>
    </source>
</evidence>
<dbReference type="Pfam" id="PF02654">
    <property type="entry name" value="CobS"/>
    <property type="match status" value="1"/>
</dbReference>
<evidence type="ECO:0000256" key="9">
    <source>
        <dbReference type="ARBA" id="ARBA00022679"/>
    </source>
</evidence>
<evidence type="ECO:0000256" key="18">
    <source>
        <dbReference type="ARBA" id="ARBA00049504"/>
    </source>
</evidence>
<keyword evidence="9 19" id="KW-0808">Transferase</keyword>
<dbReference type="GO" id="GO:0009236">
    <property type="term" value="P:cobalamin biosynthetic process"/>
    <property type="evidence" value="ECO:0007669"/>
    <property type="project" value="UniProtKB-UniRule"/>
</dbReference>